<dbReference type="InterPro" id="IPR027417">
    <property type="entry name" value="P-loop_NTPase"/>
</dbReference>
<protein>
    <submittedName>
        <fullName evidence="1">Sulfotransferase</fullName>
    </submittedName>
</protein>
<dbReference type="PANTHER" id="PTHR36451:SF1">
    <property type="entry name" value="OMEGA-HYDROXY-BETA-DIHYDROMENAQUINONE-9 SULFOTRANSFERASE STF3"/>
    <property type="match status" value="1"/>
</dbReference>
<dbReference type="EMBL" id="AP022601">
    <property type="protein sequence ID" value="BBY90521.1"/>
    <property type="molecule type" value="Genomic_DNA"/>
</dbReference>
<keyword evidence="2" id="KW-1185">Reference proteome</keyword>
<reference evidence="1 2" key="1">
    <citation type="journal article" date="2019" name="Emerg. Microbes Infect.">
        <title>Comprehensive subspecies identification of 175 nontuberculous mycobacteria species based on 7547 genomic profiles.</title>
        <authorList>
            <person name="Matsumoto Y."/>
            <person name="Kinjo T."/>
            <person name="Motooka D."/>
            <person name="Nabeya D."/>
            <person name="Jung N."/>
            <person name="Uechi K."/>
            <person name="Horii T."/>
            <person name="Iida T."/>
            <person name="Fujita J."/>
            <person name="Nakamura S."/>
        </authorList>
    </citation>
    <scope>NUCLEOTIDE SEQUENCE [LARGE SCALE GENOMIC DNA]</scope>
    <source>
        <strain evidence="1 2">JCM 6399</strain>
    </source>
</reference>
<dbReference type="AlphaFoldDB" id="A0A9W4FD08"/>
<dbReference type="InterPro" id="IPR052736">
    <property type="entry name" value="Stf3_sulfotransferase"/>
</dbReference>
<evidence type="ECO:0000313" key="2">
    <source>
        <dbReference type="Proteomes" id="UP000465785"/>
    </source>
</evidence>
<accession>A0A9W4FD08</accession>
<name>A0A9W4FD08_9MYCO</name>
<dbReference type="KEGG" id="mgau:MGALJ_01900"/>
<dbReference type="SUPFAM" id="SSF52540">
    <property type="entry name" value="P-loop containing nucleoside triphosphate hydrolases"/>
    <property type="match status" value="1"/>
</dbReference>
<organism evidence="1 2">
    <name type="scientific">Mycobacterium gallinarum</name>
    <dbReference type="NCBI Taxonomy" id="39689"/>
    <lineage>
        <taxon>Bacteria</taxon>
        <taxon>Bacillati</taxon>
        <taxon>Actinomycetota</taxon>
        <taxon>Actinomycetes</taxon>
        <taxon>Mycobacteriales</taxon>
        <taxon>Mycobacteriaceae</taxon>
        <taxon>Mycobacterium</taxon>
    </lineage>
</organism>
<proteinExistence type="predicted"/>
<dbReference type="RefSeq" id="WP_163724823.1">
    <property type="nucleotide sequence ID" value="NZ_AP022601.1"/>
</dbReference>
<dbReference type="Pfam" id="PF13469">
    <property type="entry name" value="Sulfotransfer_3"/>
    <property type="match status" value="1"/>
</dbReference>
<dbReference type="Gene3D" id="3.40.50.300">
    <property type="entry name" value="P-loop containing nucleotide triphosphate hydrolases"/>
    <property type="match status" value="1"/>
</dbReference>
<dbReference type="PANTHER" id="PTHR36451">
    <property type="entry name" value="PAPS-DEPENDENT SULFOTRANSFERASE STF3"/>
    <property type="match status" value="1"/>
</dbReference>
<sequence>MGDLSASTVIATAEETTDLRDFGGDEWREALEVLTDSLNTEAGLTEFGEVVAHADLVGSLARRLQIVDYRRTHPEVAEGRIERPIFIVGQVRTGTTILFELLAQDPDARAPLTWEVDAPCPPPEAATHDDDPRIEDSRQIQEMMTSIIPDLKAMHPIGPLLAQECVRITAMDLRSFIFPTIYYVPTYARWLLETDMASAYQWHRGFLQHLQSTIPVNRWVLKSPGHIWALDAMMKQYPDARLIQTHRDPLRTIASVSSLACTLRTFAAEQTPIEEVAREWAEYVIDGIDRSIDARESGIVPASQVVDVQYQAFAADPIATVAAAYDQLGLAFTAEAESRMRRFLDTQPAHEHGGHHYTFAQTGLDERELRERTSRYQDFFGVPNEPLG</sequence>
<gene>
    <name evidence="1" type="ORF">MGALJ_01900</name>
</gene>
<dbReference type="Proteomes" id="UP000465785">
    <property type="component" value="Chromosome"/>
</dbReference>
<evidence type="ECO:0000313" key="1">
    <source>
        <dbReference type="EMBL" id="BBY90521.1"/>
    </source>
</evidence>